<proteinExistence type="predicted"/>
<evidence type="ECO:0000313" key="3">
    <source>
        <dbReference type="Proteomes" id="UP001500635"/>
    </source>
</evidence>
<evidence type="ECO:0000256" key="1">
    <source>
        <dbReference type="SAM" id="MobiDB-lite"/>
    </source>
</evidence>
<name>A0ABP8J0F7_9ACTN</name>
<gene>
    <name evidence="2" type="ORF">GCM10023147_00760</name>
</gene>
<dbReference type="EMBL" id="BAABFR010000001">
    <property type="protein sequence ID" value="GAA4382690.1"/>
    <property type="molecule type" value="Genomic_DNA"/>
</dbReference>
<protein>
    <submittedName>
        <fullName evidence="2">Uncharacterized protein</fullName>
    </submittedName>
</protein>
<dbReference type="Gene3D" id="3.40.50.300">
    <property type="entry name" value="P-loop containing nucleotide triphosphate hydrolases"/>
    <property type="match status" value="1"/>
</dbReference>
<accession>A0ABP8J0F7</accession>
<comment type="caution">
    <text evidence="2">The sequence shown here is derived from an EMBL/GenBank/DDBJ whole genome shotgun (WGS) entry which is preliminary data.</text>
</comment>
<organism evidence="2 3">
    <name type="scientific">Tsukamurella soli</name>
    <dbReference type="NCBI Taxonomy" id="644556"/>
    <lineage>
        <taxon>Bacteria</taxon>
        <taxon>Bacillati</taxon>
        <taxon>Actinomycetota</taxon>
        <taxon>Actinomycetes</taxon>
        <taxon>Mycobacteriales</taxon>
        <taxon>Tsukamurellaceae</taxon>
        <taxon>Tsukamurella</taxon>
    </lineage>
</organism>
<keyword evidence="3" id="KW-1185">Reference proteome</keyword>
<dbReference type="Proteomes" id="UP001500635">
    <property type="component" value="Unassembled WGS sequence"/>
</dbReference>
<sequence length="93" mass="9833">MERKPQPLLGFADAIAAARAGPGGEACRARDLRRAGSRDRKGAPDTFDADGYAALVRRLTEPGRSRVTYAPPWSGPSSSPSPGRSPSIRVAGW</sequence>
<reference evidence="3" key="1">
    <citation type="journal article" date="2019" name="Int. J. Syst. Evol. Microbiol.">
        <title>The Global Catalogue of Microorganisms (GCM) 10K type strain sequencing project: providing services to taxonomists for standard genome sequencing and annotation.</title>
        <authorList>
            <consortium name="The Broad Institute Genomics Platform"/>
            <consortium name="The Broad Institute Genome Sequencing Center for Infectious Disease"/>
            <person name="Wu L."/>
            <person name="Ma J."/>
        </authorList>
    </citation>
    <scope>NUCLEOTIDE SEQUENCE [LARGE SCALE GENOMIC DNA]</scope>
    <source>
        <strain evidence="3">JCM 17688</strain>
    </source>
</reference>
<feature type="compositionally biased region" description="Low complexity" evidence="1">
    <location>
        <begin position="71"/>
        <end position="87"/>
    </location>
</feature>
<feature type="region of interest" description="Disordered" evidence="1">
    <location>
        <begin position="63"/>
        <end position="93"/>
    </location>
</feature>
<evidence type="ECO:0000313" key="2">
    <source>
        <dbReference type="EMBL" id="GAA4382690.1"/>
    </source>
</evidence>
<dbReference type="InterPro" id="IPR027417">
    <property type="entry name" value="P-loop_NTPase"/>
</dbReference>